<reference evidence="2 3" key="1">
    <citation type="journal article" date="2014" name="Science">
        <title>Plant genetics. Early allopolyploid evolution in the post-Neolithic Brassica napus oilseed genome.</title>
        <authorList>
            <person name="Chalhoub B."/>
            <person name="Denoeud F."/>
            <person name="Liu S."/>
            <person name="Parkin I.A."/>
            <person name="Tang H."/>
            <person name="Wang X."/>
            <person name="Chiquet J."/>
            <person name="Belcram H."/>
            <person name="Tong C."/>
            <person name="Samans B."/>
            <person name="Correa M."/>
            <person name="Da Silva C."/>
            <person name="Just J."/>
            <person name="Falentin C."/>
            <person name="Koh C.S."/>
            <person name="Le Clainche I."/>
            <person name="Bernard M."/>
            <person name="Bento P."/>
            <person name="Noel B."/>
            <person name="Labadie K."/>
            <person name="Alberti A."/>
            <person name="Charles M."/>
            <person name="Arnaud D."/>
            <person name="Guo H."/>
            <person name="Daviaud C."/>
            <person name="Alamery S."/>
            <person name="Jabbari K."/>
            <person name="Zhao M."/>
            <person name="Edger P.P."/>
            <person name="Chelaifa H."/>
            <person name="Tack D."/>
            <person name="Lassalle G."/>
            <person name="Mestiri I."/>
            <person name="Schnel N."/>
            <person name="Le Paslier M.C."/>
            <person name="Fan G."/>
            <person name="Renault V."/>
            <person name="Bayer P.E."/>
            <person name="Golicz A.A."/>
            <person name="Manoli S."/>
            <person name="Lee T.H."/>
            <person name="Thi V.H."/>
            <person name="Chalabi S."/>
            <person name="Hu Q."/>
            <person name="Fan C."/>
            <person name="Tollenaere R."/>
            <person name="Lu Y."/>
            <person name="Battail C."/>
            <person name="Shen J."/>
            <person name="Sidebottom C.H."/>
            <person name="Wang X."/>
            <person name="Canaguier A."/>
            <person name="Chauveau A."/>
            <person name="Berard A."/>
            <person name="Deniot G."/>
            <person name="Guan M."/>
            <person name="Liu Z."/>
            <person name="Sun F."/>
            <person name="Lim Y.P."/>
            <person name="Lyons E."/>
            <person name="Town C.D."/>
            <person name="Bancroft I."/>
            <person name="Wang X."/>
            <person name="Meng J."/>
            <person name="Ma J."/>
            <person name="Pires J.C."/>
            <person name="King G.J."/>
            <person name="Brunel D."/>
            <person name="Delourme R."/>
            <person name="Renard M."/>
            <person name="Aury J.M."/>
            <person name="Adams K.L."/>
            <person name="Batley J."/>
            <person name="Snowdon R.J."/>
            <person name="Tost J."/>
            <person name="Edwards D."/>
            <person name="Zhou Y."/>
            <person name="Hua W."/>
            <person name="Sharpe A.G."/>
            <person name="Paterson A.H."/>
            <person name="Guan C."/>
            <person name="Wincker P."/>
        </authorList>
    </citation>
    <scope>NUCLEOTIDE SEQUENCE [LARGE SCALE GENOMIC DNA]</scope>
    <source>
        <strain evidence="3">cv. Darmor-bzh</strain>
    </source>
</reference>
<evidence type="ECO:0000313" key="3">
    <source>
        <dbReference type="Proteomes" id="UP000028999"/>
    </source>
</evidence>
<feature type="transmembrane region" description="Helical" evidence="1">
    <location>
        <begin position="168"/>
        <end position="188"/>
    </location>
</feature>
<keyword evidence="1" id="KW-1133">Transmembrane helix</keyword>
<dbReference type="Gramene" id="CDY42527">
    <property type="protein sequence ID" value="CDY42527"/>
    <property type="gene ID" value="GSBRNA2T00074983001"/>
</dbReference>
<evidence type="ECO:0000313" key="2">
    <source>
        <dbReference type="EMBL" id="CDY42527.1"/>
    </source>
</evidence>
<dbReference type="EMBL" id="LK032527">
    <property type="protein sequence ID" value="CDY42527.1"/>
    <property type="molecule type" value="Genomic_DNA"/>
</dbReference>
<proteinExistence type="predicted"/>
<dbReference type="PaxDb" id="3708-A0A078HXJ0"/>
<protein>
    <submittedName>
        <fullName evidence="2">BnaC06g03310D protein</fullName>
    </submittedName>
</protein>
<feature type="transmembrane region" description="Helical" evidence="1">
    <location>
        <begin position="20"/>
        <end position="43"/>
    </location>
</feature>
<evidence type="ECO:0000256" key="1">
    <source>
        <dbReference type="SAM" id="Phobius"/>
    </source>
</evidence>
<sequence>MASVYPCIFYFVSSSRLQAVFPLIFRIVAAAPLIPATLSYAVLAVAPPLKASRDYTISAPLLMNIRAKFRQKRPFPTALGYGSRVIQLLLPTKSFRESSIEKLGQDLSAMFLSVTYTLSEVKESLSSSVLVSTNHLQTRCSGSPVVGSYPDFSMFFGTSVSGSKVKHLYGYLHPFNTSIVLIVVFFVYCLAVEITSGSGCNRLPFGI</sequence>
<organism evidence="2 3">
    <name type="scientific">Brassica napus</name>
    <name type="common">Rape</name>
    <dbReference type="NCBI Taxonomy" id="3708"/>
    <lineage>
        <taxon>Eukaryota</taxon>
        <taxon>Viridiplantae</taxon>
        <taxon>Streptophyta</taxon>
        <taxon>Embryophyta</taxon>
        <taxon>Tracheophyta</taxon>
        <taxon>Spermatophyta</taxon>
        <taxon>Magnoliopsida</taxon>
        <taxon>eudicotyledons</taxon>
        <taxon>Gunneridae</taxon>
        <taxon>Pentapetalae</taxon>
        <taxon>rosids</taxon>
        <taxon>malvids</taxon>
        <taxon>Brassicales</taxon>
        <taxon>Brassicaceae</taxon>
        <taxon>Brassiceae</taxon>
        <taxon>Brassica</taxon>
    </lineage>
</organism>
<dbReference type="AlphaFoldDB" id="A0A078HXJ0"/>
<keyword evidence="1" id="KW-0812">Transmembrane</keyword>
<dbReference type="Proteomes" id="UP000028999">
    <property type="component" value="Unassembled WGS sequence"/>
</dbReference>
<name>A0A078HXJ0_BRANA</name>
<gene>
    <name evidence="2" type="primary">BnaC06g03310D</name>
    <name evidence="2" type="ORF">GSBRNA2T00074983001</name>
</gene>
<accession>A0A078HXJ0</accession>
<keyword evidence="3" id="KW-1185">Reference proteome</keyword>
<keyword evidence="1" id="KW-0472">Membrane</keyword>